<dbReference type="OrthoDB" id="27447at2157"/>
<reference evidence="3" key="1">
    <citation type="journal article" date="2014" name="Int. J. Syst. Evol. Microbiol.">
        <title>Complete genome sequence of Corynebacterium casei LMG S-19264T (=DSM 44701T), isolated from a smear-ripened cheese.</title>
        <authorList>
            <consortium name="US DOE Joint Genome Institute (JGI-PGF)"/>
            <person name="Walter F."/>
            <person name="Albersmeier A."/>
            <person name="Kalinowski J."/>
            <person name="Ruckert C."/>
        </authorList>
    </citation>
    <scope>NUCLEOTIDE SEQUENCE</scope>
    <source>
        <strain evidence="3">JCM 31740</strain>
    </source>
</reference>
<dbReference type="AlphaFoldDB" id="A0A348B1W0"/>
<dbReference type="InterPro" id="IPR007050">
    <property type="entry name" value="HTH_bacterioopsin"/>
</dbReference>
<gene>
    <name evidence="3" type="ORF">GCM10007116_10200</name>
    <name evidence="2" type="ORF">HS1genome_0551</name>
</gene>
<proteinExistence type="predicted"/>
<reference evidence="3" key="4">
    <citation type="submission" date="2020-09" db="EMBL/GenBank/DDBJ databases">
        <authorList>
            <person name="Sun Q."/>
            <person name="Ohkuma M."/>
        </authorList>
    </citation>
    <scope>NUCLEOTIDE SEQUENCE</scope>
    <source>
        <strain evidence="3">JCM 31740</strain>
    </source>
</reference>
<dbReference type="EMBL" id="BMQS01000008">
    <property type="protein sequence ID" value="GGT94563.1"/>
    <property type="molecule type" value="Genomic_DNA"/>
</dbReference>
<organism evidence="2 4">
    <name type="scientific">Sulfodiicoccus acidiphilus</name>
    <dbReference type="NCBI Taxonomy" id="1670455"/>
    <lineage>
        <taxon>Archaea</taxon>
        <taxon>Thermoproteota</taxon>
        <taxon>Thermoprotei</taxon>
        <taxon>Sulfolobales</taxon>
        <taxon>Sulfolobaceae</taxon>
        <taxon>Sulfodiicoccus</taxon>
    </lineage>
</organism>
<accession>A0A348B1W0</accession>
<dbReference type="RefSeq" id="WP_145986045.1">
    <property type="nucleotide sequence ID" value="NZ_BMQS01000008.1"/>
</dbReference>
<dbReference type="EMBL" id="AP018553">
    <property type="protein sequence ID" value="BBD72162.1"/>
    <property type="molecule type" value="Genomic_DNA"/>
</dbReference>
<dbReference type="Proteomes" id="UP000276741">
    <property type="component" value="Chromosome"/>
</dbReference>
<reference evidence="2" key="3">
    <citation type="journal article" date="2019" name="BMC Res. Notes">
        <title>Complete genome sequence of the Sulfodiicoccus acidiphilus strain HS-1T, the first crenarchaeon that lacks polB3, isolated from an acidic hot spring in Ohwaku-dani, Hakone, Japan.</title>
        <authorList>
            <person name="Sakai H.D."/>
            <person name="Kurosawa N."/>
        </authorList>
    </citation>
    <scope>NUCLEOTIDE SEQUENCE</scope>
    <source>
        <strain evidence="2">HS-1</strain>
    </source>
</reference>
<evidence type="ECO:0000313" key="3">
    <source>
        <dbReference type="EMBL" id="GGT94563.1"/>
    </source>
</evidence>
<evidence type="ECO:0000313" key="2">
    <source>
        <dbReference type="EMBL" id="BBD72162.1"/>
    </source>
</evidence>
<evidence type="ECO:0000313" key="4">
    <source>
        <dbReference type="Proteomes" id="UP000276741"/>
    </source>
</evidence>
<reference evidence="4" key="2">
    <citation type="submission" date="2018-04" db="EMBL/GenBank/DDBJ databases">
        <title>Complete genome sequence of Sulfodiicoccus acidiphilus strain HS-1.</title>
        <authorList>
            <person name="Sakai H.D."/>
            <person name="Kurosawa N."/>
        </authorList>
    </citation>
    <scope>NUCLEOTIDE SEQUENCE [LARGE SCALE GENOMIC DNA]</scope>
    <source>
        <strain evidence="4">HS-1</strain>
    </source>
</reference>
<keyword evidence="4" id="KW-1185">Reference proteome</keyword>
<sequence>MYYNEDSVVKIVGLVPDQEKNVLRVVALAGEKGYKSLSQLKERGIIKSFYNTYRTGSAFVVDMAREYSDSVTSILSRNGAVVLSSSKYNGMEEWNVLIYEHHIPHAMKELDSVAHVESYREIDYAPFLTLTRQEYRTLYAALAMGYFEYPKKVRAKEVAKVLGIRESTFVYHVRNAQRKLFTSYLKGREPLLDFGVG</sequence>
<dbReference type="Proteomes" id="UP000616143">
    <property type="component" value="Unassembled WGS sequence"/>
</dbReference>
<dbReference type="Pfam" id="PF04967">
    <property type="entry name" value="HTH_10"/>
    <property type="match status" value="1"/>
</dbReference>
<name>A0A348B1W0_9CREN</name>
<feature type="domain" description="HTH bat-type" evidence="1">
    <location>
        <begin position="130"/>
        <end position="182"/>
    </location>
</feature>
<dbReference type="KEGG" id="sacd:HS1genome_0551"/>
<dbReference type="PANTHER" id="PTHR34236:SF1">
    <property type="entry name" value="DIMETHYL SULFOXIDE REDUCTASE TRANSCRIPTIONAL ACTIVATOR"/>
    <property type="match status" value="1"/>
</dbReference>
<dbReference type="PANTHER" id="PTHR34236">
    <property type="entry name" value="DIMETHYL SULFOXIDE REDUCTASE TRANSCRIPTIONAL ACTIVATOR"/>
    <property type="match status" value="1"/>
</dbReference>
<protein>
    <submittedName>
        <fullName evidence="2">Bacterio-opsin activator</fullName>
    </submittedName>
</protein>
<evidence type="ECO:0000259" key="1">
    <source>
        <dbReference type="Pfam" id="PF04967"/>
    </source>
</evidence>